<dbReference type="OrthoDB" id="10346415at2759"/>
<dbReference type="AlphaFoldDB" id="A0A8H7PLD6"/>
<keyword evidence="3" id="KW-1185">Reference proteome</keyword>
<organism evidence="2 3">
    <name type="scientific">Umbelopsis vinacea</name>
    <dbReference type="NCBI Taxonomy" id="44442"/>
    <lineage>
        <taxon>Eukaryota</taxon>
        <taxon>Fungi</taxon>
        <taxon>Fungi incertae sedis</taxon>
        <taxon>Mucoromycota</taxon>
        <taxon>Mucoromycotina</taxon>
        <taxon>Umbelopsidomycetes</taxon>
        <taxon>Umbelopsidales</taxon>
        <taxon>Umbelopsidaceae</taxon>
        <taxon>Umbelopsis</taxon>
    </lineage>
</organism>
<feature type="compositionally biased region" description="Basic and acidic residues" evidence="1">
    <location>
        <begin position="159"/>
        <end position="172"/>
    </location>
</feature>
<feature type="compositionally biased region" description="Low complexity" evidence="1">
    <location>
        <begin position="90"/>
        <end position="107"/>
    </location>
</feature>
<evidence type="ECO:0000256" key="1">
    <source>
        <dbReference type="SAM" id="MobiDB-lite"/>
    </source>
</evidence>
<gene>
    <name evidence="2" type="ORF">INT44_007839</name>
</gene>
<evidence type="ECO:0000313" key="3">
    <source>
        <dbReference type="Proteomes" id="UP000612746"/>
    </source>
</evidence>
<dbReference type="Proteomes" id="UP000612746">
    <property type="component" value="Unassembled WGS sequence"/>
</dbReference>
<proteinExistence type="predicted"/>
<evidence type="ECO:0000313" key="2">
    <source>
        <dbReference type="EMBL" id="KAG2175351.1"/>
    </source>
</evidence>
<accession>A0A8H7PLD6</accession>
<sequence>MYGVAPQPLINFQDPALQQPMQYKPISSPKLKKCYMYEPIMPVPLAAVTMEANSMPEDYDYDDNIPLAYFKRMGSGGVTNKPQTTKKKGTSPALSSSSSSPTLSSTTEVRPRPISRSRTAQELKTEPPIQKMARSYTAQPSRPVKTERQRTKPSPPSSPKEEIETASNEKSDSGSNSSISSPKWVSRFQAGMARIRLKSVKSM</sequence>
<protein>
    <submittedName>
        <fullName evidence="2">Uncharacterized protein</fullName>
    </submittedName>
</protein>
<dbReference type="EMBL" id="JAEPRA010000015">
    <property type="protein sequence ID" value="KAG2175351.1"/>
    <property type="molecule type" value="Genomic_DNA"/>
</dbReference>
<comment type="caution">
    <text evidence="2">The sequence shown here is derived from an EMBL/GenBank/DDBJ whole genome shotgun (WGS) entry which is preliminary data.</text>
</comment>
<name>A0A8H7PLD6_9FUNG</name>
<feature type="region of interest" description="Disordered" evidence="1">
    <location>
        <begin position="75"/>
        <end position="190"/>
    </location>
</feature>
<reference evidence="2" key="1">
    <citation type="submission" date="2020-12" db="EMBL/GenBank/DDBJ databases">
        <title>Metabolic potential, ecology and presence of endohyphal bacteria is reflected in genomic diversity of Mucoromycotina.</title>
        <authorList>
            <person name="Muszewska A."/>
            <person name="Okrasinska A."/>
            <person name="Steczkiewicz K."/>
            <person name="Drgas O."/>
            <person name="Orlowska M."/>
            <person name="Perlinska-Lenart U."/>
            <person name="Aleksandrzak-Piekarczyk T."/>
            <person name="Szatraj K."/>
            <person name="Zielenkiewicz U."/>
            <person name="Pilsyk S."/>
            <person name="Malc E."/>
            <person name="Mieczkowski P."/>
            <person name="Kruszewska J.S."/>
            <person name="Biernat P."/>
            <person name="Pawlowska J."/>
        </authorList>
    </citation>
    <scope>NUCLEOTIDE SEQUENCE</scope>
    <source>
        <strain evidence="2">WA0000051536</strain>
    </source>
</reference>